<feature type="transmembrane region" description="Helical" evidence="2">
    <location>
        <begin position="14"/>
        <end position="30"/>
    </location>
</feature>
<feature type="region of interest" description="Disordered" evidence="1">
    <location>
        <begin position="132"/>
        <end position="160"/>
    </location>
</feature>
<proteinExistence type="predicted"/>
<keyword evidence="2" id="KW-0812">Transmembrane</keyword>
<dbReference type="InParanoid" id="A0A409W349"/>
<organism evidence="3 4">
    <name type="scientific">Gymnopilus dilepis</name>
    <dbReference type="NCBI Taxonomy" id="231916"/>
    <lineage>
        <taxon>Eukaryota</taxon>
        <taxon>Fungi</taxon>
        <taxon>Dikarya</taxon>
        <taxon>Basidiomycota</taxon>
        <taxon>Agaricomycotina</taxon>
        <taxon>Agaricomycetes</taxon>
        <taxon>Agaricomycetidae</taxon>
        <taxon>Agaricales</taxon>
        <taxon>Agaricineae</taxon>
        <taxon>Hymenogastraceae</taxon>
        <taxon>Gymnopilus</taxon>
    </lineage>
</organism>
<keyword evidence="2" id="KW-1133">Transmembrane helix</keyword>
<keyword evidence="4" id="KW-1185">Reference proteome</keyword>
<evidence type="ECO:0000256" key="1">
    <source>
        <dbReference type="SAM" id="MobiDB-lite"/>
    </source>
</evidence>
<keyword evidence="2" id="KW-0472">Membrane</keyword>
<evidence type="ECO:0000313" key="3">
    <source>
        <dbReference type="EMBL" id="PPQ72939.1"/>
    </source>
</evidence>
<protein>
    <submittedName>
        <fullName evidence="3">Uncharacterized protein</fullName>
    </submittedName>
</protein>
<comment type="caution">
    <text evidence="3">The sequence shown here is derived from an EMBL/GenBank/DDBJ whole genome shotgun (WGS) entry which is preliminary data.</text>
</comment>
<sequence length="160" mass="18034">MMKNGDAITRLRCFIRILPSFIIGTIRVLLRTPKWTSKLKIDPCFLDVAGQPTLVPDRWDGQGAVQSKALQLEQCAIPTLVRNVQSRLLRTEKSSVKSWSTFLSQKCKKTDQGVLARLRLDGSDNWLRRVDYRRPDTTSVGNQAPRHSTPTGTGASYHPE</sequence>
<feature type="compositionally biased region" description="Polar residues" evidence="1">
    <location>
        <begin position="137"/>
        <end position="154"/>
    </location>
</feature>
<evidence type="ECO:0000256" key="2">
    <source>
        <dbReference type="SAM" id="Phobius"/>
    </source>
</evidence>
<name>A0A409W349_9AGAR</name>
<dbReference type="Proteomes" id="UP000284706">
    <property type="component" value="Unassembled WGS sequence"/>
</dbReference>
<dbReference type="AlphaFoldDB" id="A0A409W349"/>
<gene>
    <name evidence="3" type="ORF">CVT26_014548</name>
</gene>
<dbReference type="EMBL" id="NHYE01005432">
    <property type="protein sequence ID" value="PPQ72939.1"/>
    <property type="molecule type" value="Genomic_DNA"/>
</dbReference>
<accession>A0A409W349</accession>
<evidence type="ECO:0000313" key="4">
    <source>
        <dbReference type="Proteomes" id="UP000284706"/>
    </source>
</evidence>
<reference evidence="3 4" key="1">
    <citation type="journal article" date="2018" name="Evol. Lett.">
        <title>Horizontal gene cluster transfer increased hallucinogenic mushroom diversity.</title>
        <authorList>
            <person name="Reynolds H.T."/>
            <person name="Vijayakumar V."/>
            <person name="Gluck-Thaler E."/>
            <person name="Korotkin H.B."/>
            <person name="Matheny P.B."/>
            <person name="Slot J.C."/>
        </authorList>
    </citation>
    <scope>NUCLEOTIDE SEQUENCE [LARGE SCALE GENOMIC DNA]</scope>
    <source>
        <strain evidence="3 4">SRW20</strain>
    </source>
</reference>